<dbReference type="InterPro" id="IPR027417">
    <property type="entry name" value="P-loop_NTPase"/>
</dbReference>
<evidence type="ECO:0000256" key="3">
    <source>
        <dbReference type="ARBA" id="ARBA00022741"/>
    </source>
</evidence>
<dbReference type="PROSITE" id="PS00211">
    <property type="entry name" value="ABC_TRANSPORTER_1"/>
    <property type="match status" value="1"/>
</dbReference>
<dbReference type="Proteomes" id="UP000019184">
    <property type="component" value="Unassembled WGS sequence"/>
</dbReference>
<keyword evidence="7" id="KW-1185">Reference proteome</keyword>
<dbReference type="GO" id="GO:0005524">
    <property type="term" value="F:ATP binding"/>
    <property type="evidence" value="ECO:0007669"/>
    <property type="project" value="UniProtKB-KW"/>
</dbReference>
<evidence type="ECO:0000256" key="4">
    <source>
        <dbReference type="ARBA" id="ARBA00022840"/>
    </source>
</evidence>
<dbReference type="PROSITE" id="PS50893">
    <property type="entry name" value="ABC_TRANSPORTER_2"/>
    <property type="match status" value="1"/>
</dbReference>
<dbReference type="InterPro" id="IPR003439">
    <property type="entry name" value="ABC_transporter-like_ATP-bd"/>
</dbReference>
<keyword evidence="3" id="KW-0547">Nucleotide-binding</keyword>
<dbReference type="InterPro" id="IPR017871">
    <property type="entry name" value="ABC_transporter-like_CS"/>
</dbReference>
<dbReference type="InterPro" id="IPR050153">
    <property type="entry name" value="Metal_Ion_Import_ABC"/>
</dbReference>
<keyword evidence="2" id="KW-0813">Transport</keyword>
<gene>
    <name evidence="6" type="ORF">BN874_550006</name>
</gene>
<dbReference type="AlphaFoldDB" id="A0A7U7GE96"/>
<dbReference type="PANTHER" id="PTHR42734">
    <property type="entry name" value="METAL TRANSPORT SYSTEM ATP-BINDING PROTEIN TM_0124-RELATED"/>
    <property type="match status" value="1"/>
</dbReference>
<reference evidence="6 7" key="1">
    <citation type="journal article" date="2014" name="ISME J.">
        <title>Candidatus Competibacter-lineage genomes retrieved from metagenomes reveal functional metabolic diversity.</title>
        <authorList>
            <person name="McIlroy S.J."/>
            <person name="Albertsen M."/>
            <person name="Andresen E.K."/>
            <person name="Saunders A.M."/>
            <person name="Kristiansen R."/>
            <person name="Stokholm-Bjerregaard M."/>
            <person name="Nielsen K.L."/>
            <person name="Nielsen P.H."/>
        </authorList>
    </citation>
    <scope>NUCLEOTIDE SEQUENCE [LARGE SCALE GENOMIC DNA]</scope>
    <source>
        <strain evidence="6 7">Run_B_J11</strain>
    </source>
</reference>
<dbReference type="InterPro" id="IPR003593">
    <property type="entry name" value="AAA+_ATPase"/>
</dbReference>
<dbReference type="SMART" id="SM00382">
    <property type="entry name" value="AAA"/>
    <property type="match status" value="1"/>
</dbReference>
<dbReference type="PANTHER" id="PTHR42734:SF5">
    <property type="entry name" value="IRON TRANSPORT SYSTEM ATP-BINDING PROTEIN HI_0361-RELATED"/>
    <property type="match status" value="1"/>
</dbReference>
<dbReference type="GO" id="GO:0016887">
    <property type="term" value="F:ATP hydrolysis activity"/>
    <property type="evidence" value="ECO:0007669"/>
    <property type="project" value="InterPro"/>
</dbReference>
<evidence type="ECO:0000313" key="6">
    <source>
        <dbReference type="EMBL" id="CDH46659.1"/>
    </source>
</evidence>
<dbReference type="Pfam" id="PF00005">
    <property type="entry name" value="ABC_tran"/>
    <property type="match status" value="1"/>
</dbReference>
<dbReference type="EMBL" id="CBTK010000271">
    <property type="protein sequence ID" value="CDH46659.1"/>
    <property type="molecule type" value="Genomic_DNA"/>
</dbReference>
<protein>
    <submittedName>
        <fullName evidence="6">ABC transporter (ATP-binding protein)</fullName>
    </submittedName>
</protein>
<dbReference type="SUPFAM" id="SSF52540">
    <property type="entry name" value="P-loop containing nucleoside triphosphate hydrolases"/>
    <property type="match status" value="1"/>
</dbReference>
<keyword evidence="4" id="KW-0067">ATP-binding</keyword>
<dbReference type="CDD" id="cd03235">
    <property type="entry name" value="ABC_Metallic_Cations"/>
    <property type="match status" value="1"/>
</dbReference>
<feature type="domain" description="ABC transporter" evidence="5">
    <location>
        <begin position="7"/>
        <end position="235"/>
    </location>
</feature>
<proteinExistence type="inferred from homology"/>
<dbReference type="Gene3D" id="3.40.50.300">
    <property type="entry name" value="P-loop containing nucleotide triphosphate hydrolases"/>
    <property type="match status" value="1"/>
</dbReference>
<evidence type="ECO:0000313" key="7">
    <source>
        <dbReference type="Proteomes" id="UP000019184"/>
    </source>
</evidence>
<evidence type="ECO:0000256" key="1">
    <source>
        <dbReference type="ARBA" id="ARBA00005417"/>
    </source>
</evidence>
<organism evidence="6 7">
    <name type="scientific">Candidatus Contendobacter odensis Run_B_J11</name>
    <dbReference type="NCBI Taxonomy" id="1400861"/>
    <lineage>
        <taxon>Bacteria</taxon>
        <taxon>Pseudomonadati</taxon>
        <taxon>Pseudomonadota</taxon>
        <taxon>Gammaproteobacteria</taxon>
        <taxon>Candidatus Competibacteraceae</taxon>
        <taxon>Candidatus Contendibacter</taxon>
    </lineage>
</organism>
<evidence type="ECO:0000259" key="5">
    <source>
        <dbReference type="PROSITE" id="PS50893"/>
    </source>
</evidence>
<comment type="caution">
    <text evidence="6">The sequence shown here is derived from an EMBL/GenBank/DDBJ whole genome shotgun (WGS) entry which is preliminary data.</text>
</comment>
<accession>A0A7U7GE96</accession>
<comment type="similarity">
    <text evidence="1">Belongs to the ABC transporter superfamily.</text>
</comment>
<name>A0A7U7GE96_9GAMM</name>
<sequence>MTMNPAIRLDDLTVCYNRHPAVHHLSGAFNHGSLTAIVGPNGAGKSTLLKAIMGLLPVTTGRIDPAVLTPTDIAYLPQQAQIDRQFPITVLDVVLLGHWQRIGVLGAMTSALKTQAIEALAAVELVDFQRRPIRTLSAGQFQRVLFARMLLQDARLILLDEPFTAIDARTTADLITVVRAWHDQQRTVIAVLHDLDQVRAHFPETLLMARSRIAWGQTAQVLTAEHLQQAREMAEAWDEQARLCAVQAP</sequence>
<evidence type="ECO:0000256" key="2">
    <source>
        <dbReference type="ARBA" id="ARBA00022448"/>
    </source>
</evidence>